<feature type="compositionally biased region" description="Basic and acidic residues" evidence="1">
    <location>
        <begin position="352"/>
        <end position="366"/>
    </location>
</feature>
<accession>D8LKP0</accession>
<keyword evidence="3" id="KW-1185">Reference proteome</keyword>
<organism evidence="2 3">
    <name type="scientific">Ectocarpus siliculosus</name>
    <name type="common">Brown alga</name>
    <name type="synonym">Conferva siliculosa</name>
    <dbReference type="NCBI Taxonomy" id="2880"/>
    <lineage>
        <taxon>Eukaryota</taxon>
        <taxon>Sar</taxon>
        <taxon>Stramenopiles</taxon>
        <taxon>Ochrophyta</taxon>
        <taxon>PX clade</taxon>
        <taxon>Phaeophyceae</taxon>
        <taxon>Ectocarpales</taxon>
        <taxon>Ectocarpaceae</taxon>
        <taxon>Ectocarpus</taxon>
    </lineage>
</organism>
<name>D8LKP0_ECTSI</name>
<sequence length="536" mass="54598">MDDILTEDDFDDFAAAVGEGGDGGSEDDARSDDFLSWLLVHADSIDPKLEDCVIGSDGSEVAAPARAAAVGGAAAGPVADSGAAAADYRMFAAAAAPEVTAPTTGTVAAAAAAVATRPPGGSGNTRDTTASGADRVGKEGGAGDPSGGDAAFGVGAVGIDSAPEEGVLQSSSLATVGRIPSDPVLAMQMGAQMALSGNLGLIPFGASMGTGGIAGAISGTPTAGAKPTAASTQAQHPLIAPPAALPPAAGAMAAATAAGPSASVPPLGGLPAWTGLPHPPQWLKKEEHPQGVPPSHKTNSSSRGVETPGVTGAGSPKGAGSARQAVGVDAGAYSGGEGKKRPRADGAAQTAKTEETRARARDTSKDGRKRKKMSLGELEERVKQVSEDNGQLKLHLSNVNDKLMLMASKKKLMEAEIAAKLEAQRSHPSDSNQASLAEALSRFKDLYADYGKQRKQEVEFHLRQLERQIVPTDTTKMSLWTLEQDESFYKDRKRGSLSLILRAELGRGGVPVPGSRAPRDPRGGQHVQARVPDRDV</sequence>
<evidence type="ECO:0008006" key="4">
    <source>
        <dbReference type="Google" id="ProtNLM"/>
    </source>
</evidence>
<dbReference type="AlphaFoldDB" id="D8LKP0"/>
<evidence type="ECO:0000313" key="3">
    <source>
        <dbReference type="Proteomes" id="UP000002630"/>
    </source>
</evidence>
<dbReference type="EMBL" id="FN648489">
    <property type="protein sequence ID" value="CBN79639.2"/>
    <property type="molecule type" value="Genomic_DNA"/>
</dbReference>
<feature type="region of interest" description="Disordered" evidence="1">
    <location>
        <begin position="507"/>
        <end position="536"/>
    </location>
</feature>
<feature type="region of interest" description="Disordered" evidence="1">
    <location>
        <begin position="269"/>
        <end position="388"/>
    </location>
</feature>
<dbReference type="EMBL" id="FN649734">
    <property type="protein sequence ID" value="CBN79639.2"/>
    <property type="molecule type" value="Genomic_DNA"/>
</dbReference>
<dbReference type="InParanoid" id="D8LKP0"/>
<dbReference type="Proteomes" id="UP000002630">
    <property type="component" value="Linkage Group LG09"/>
</dbReference>
<protein>
    <recommendedName>
        <fullName evidence="4">BZIP domain-containing protein</fullName>
    </recommendedName>
</protein>
<dbReference type="OrthoDB" id="204285at2759"/>
<feature type="region of interest" description="Disordered" evidence="1">
    <location>
        <begin position="116"/>
        <end position="149"/>
    </location>
</feature>
<proteinExistence type="predicted"/>
<feature type="non-terminal residue" evidence="2">
    <location>
        <position position="536"/>
    </location>
</feature>
<reference evidence="2 3" key="1">
    <citation type="journal article" date="2010" name="Nature">
        <title>The Ectocarpus genome and the independent evolution of multicellularity in brown algae.</title>
        <authorList>
            <person name="Cock J.M."/>
            <person name="Sterck L."/>
            <person name="Rouze P."/>
            <person name="Scornet D."/>
            <person name="Allen A.E."/>
            <person name="Amoutzias G."/>
            <person name="Anthouard V."/>
            <person name="Artiguenave F."/>
            <person name="Aury J.M."/>
            <person name="Badger J.H."/>
            <person name="Beszteri B."/>
            <person name="Billiau K."/>
            <person name="Bonnet E."/>
            <person name="Bothwell J.H."/>
            <person name="Bowler C."/>
            <person name="Boyen C."/>
            <person name="Brownlee C."/>
            <person name="Carrano C.J."/>
            <person name="Charrier B."/>
            <person name="Cho G.Y."/>
            <person name="Coelho S.M."/>
            <person name="Collen J."/>
            <person name="Corre E."/>
            <person name="Da Silva C."/>
            <person name="Delage L."/>
            <person name="Delaroque N."/>
            <person name="Dittami S.M."/>
            <person name="Doulbeau S."/>
            <person name="Elias M."/>
            <person name="Farnham G."/>
            <person name="Gachon C.M."/>
            <person name="Gschloessl B."/>
            <person name="Heesch S."/>
            <person name="Jabbari K."/>
            <person name="Jubin C."/>
            <person name="Kawai H."/>
            <person name="Kimura K."/>
            <person name="Kloareg B."/>
            <person name="Kupper F.C."/>
            <person name="Lang D."/>
            <person name="Le Bail A."/>
            <person name="Leblanc C."/>
            <person name="Lerouge P."/>
            <person name="Lohr M."/>
            <person name="Lopez P.J."/>
            <person name="Martens C."/>
            <person name="Maumus F."/>
            <person name="Michel G."/>
            <person name="Miranda-Saavedra D."/>
            <person name="Morales J."/>
            <person name="Moreau H."/>
            <person name="Motomura T."/>
            <person name="Nagasato C."/>
            <person name="Napoli C.A."/>
            <person name="Nelson D.R."/>
            <person name="Nyvall-Collen P."/>
            <person name="Peters A.F."/>
            <person name="Pommier C."/>
            <person name="Potin P."/>
            <person name="Poulain J."/>
            <person name="Quesneville H."/>
            <person name="Read B."/>
            <person name="Rensing S.A."/>
            <person name="Ritter A."/>
            <person name="Rousvoal S."/>
            <person name="Samanta M."/>
            <person name="Samson G."/>
            <person name="Schroeder D.C."/>
            <person name="Segurens B."/>
            <person name="Strittmatter M."/>
            <person name="Tonon T."/>
            <person name="Tregear J.W."/>
            <person name="Valentin K."/>
            <person name="von Dassow P."/>
            <person name="Yamagishi T."/>
            <person name="Van de Peer Y."/>
            <person name="Wincker P."/>
        </authorList>
    </citation>
    <scope>NUCLEOTIDE SEQUENCE [LARGE SCALE GENOMIC DNA]</scope>
    <source>
        <strain evidence="3">Ec32 / CCAP1310/4</strain>
    </source>
</reference>
<evidence type="ECO:0000313" key="2">
    <source>
        <dbReference type="EMBL" id="CBN79639.2"/>
    </source>
</evidence>
<evidence type="ECO:0000256" key="1">
    <source>
        <dbReference type="SAM" id="MobiDB-lite"/>
    </source>
</evidence>
<gene>
    <name evidence="2" type="ORF">Esi_0301_0014</name>
</gene>